<evidence type="ECO:0000256" key="8">
    <source>
        <dbReference type="HAMAP-Rule" id="MF_00131"/>
    </source>
</evidence>
<evidence type="ECO:0000313" key="11">
    <source>
        <dbReference type="Proteomes" id="UP000593970"/>
    </source>
</evidence>
<feature type="active site" description="Proton acceptor" evidence="8">
    <location>
        <position position="54"/>
    </location>
</feature>
<dbReference type="AlphaFoldDB" id="A0AA92JQX9"/>
<evidence type="ECO:0000256" key="9">
    <source>
        <dbReference type="RuleBase" id="RU003662"/>
    </source>
</evidence>
<dbReference type="Proteomes" id="UP000593970">
    <property type="component" value="Chromosome"/>
</dbReference>
<evidence type="ECO:0000256" key="4">
    <source>
        <dbReference type="ARBA" id="ARBA00022822"/>
    </source>
</evidence>
<dbReference type="EMBL" id="CP051169">
    <property type="protein sequence ID" value="QOK96104.1"/>
    <property type="molecule type" value="Genomic_DNA"/>
</dbReference>
<dbReference type="NCBIfam" id="TIGR00262">
    <property type="entry name" value="trpA"/>
    <property type="match status" value="1"/>
</dbReference>
<dbReference type="InterPro" id="IPR002028">
    <property type="entry name" value="Trp_synthase_suA"/>
</dbReference>
<evidence type="ECO:0000313" key="10">
    <source>
        <dbReference type="EMBL" id="QOK96104.1"/>
    </source>
</evidence>
<dbReference type="EC" id="4.2.1.20" evidence="8"/>
<keyword evidence="4 8" id="KW-0822">Tryptophan biosynthesis</keyword>
<evidence type="ECO:0000256" key="7">
    <source>
        <dbReference type="ARBA" id="ARBA00049047"/>
    </source>
</evidence>
<dbReference type="GO" id="GO:0005829">
    <property type="term" value="C:cytosol"/>
    <property type="evidence" value="ECO:0007669"/>
    <property type="project" value="TreeGrafter"/>
</dbReference>
<organism evidence="10 11">
    <name type="scientific">Ralstonia solanacearum</name>
    <name type="common">Pseudomonas solanacearum</name>
    <dbReference type="NCBI Taxonomy" id="305"/>
    <lineage>
        <taxon>Bacteria</taxon>
        <taxon>Pseudomonadati</taxon>
        <taxon>Pseudomonadota</taxon>
        <taxon>Betaproteobacteria</taxon>
        <taxon>Burkholderiales</taxon>
        <taxon>Burkholderiaceae</taxon>
        <taxon>Ralstonia</taxon>
        <taxon>Ralstonia solanacearum species complex</taxon>
    </lineage>
</organism>
<dbReference type="InterPro" id="IPR011060">
    <property type="entry name" value="RibuloseP-bd_barrel"/>
</dbReference>
<sequence length="264" mass="28563">MNAIPMSSLESYMRQRLAQKPLLLMTHLVVGYPSLDANWAMLEAMDSAGVDLVELQLPFSEPIADGPRFVKANHDAIQAGMTWDAYFDLAVRAAKRFSFKIVFMGYYNSVFGMGAERFCARLSESGMSGFILPDLPPEEAIKLNAIARGLDLDPILIMTPTSSPARLAEIGRQASGFVYCAARLGVTGRKTDLSQNVEAFLDKCRATTPLPLGLGFGISTAASVRGLRGLADMAIVGTAGLDAWEARGAEGYRDFLQELVAETV</sequence>
<keyword evidence="6 8" id="KW-0456">Lyase</keyword>
<comment type="pathway">
    <text evidence="1 8">Amino-acid biosynthesis; L-tryptophan biosynthesis; L-tryptophan from chorismate: step 5/5.</text>
</comment>
<evidence type="ECO:0000256" key="2">
    <source>
        <dbReference type="ARBA" id="ARBA00011270"/>
    </source>
</evidence>
<dbReference type="GO" id="GO:0004834">
    <property type="term" value="F:tryptophan synthase activity"/>
    <property type="evidence" value="ECO:0007669"/>
    <property type="project" value="UniProtKB-UniRule"/>
</dbReference>
<dbReference type="PANTHER" id="PTHR43406">
    <property type="entry name" value="TRYPTOPHAN SYNTHASE, ALPHA CHAIN"/>
    <property type="match status" value="1"/>
</dbReference>
<comment type="function">
    <text evidence="8">The alpha subunit is responsible for the aldol cleavage of indoleglycerol phosphate to indole and glyceraldehyde 3-phosphate.</text>
</comment>
<accession>A0AA92JQX9</accession>
<gene>
    <name evidence="8" type="primary">trpA</name>
    <name evidence="10" type="ORF">HF909_06480</name>
</gene>
<keyword evidence="3 8" id="KW-0028">Amino-acid biosynthesis</keyword>
<dbReference type="InterPro" id="IPR013785">
    <property type="entry name" value="Aldolase_TIM"/>
</dbReference>
<feature type="active site" description="Proton acceptor" evidence="8">
    <location>
        <position position="65"/>
    </location>
</feature>
<dbReference type="PANTHER" id="PTHR43406:SF1">
    <property type="entry name" value="TRYPTOPHAN SYNTHASE ALPHA CHAIN, CHLOROPLASTIC"/>
    <property type="match status" value="1"/>
</dbReference>
<proteinExistence type="inferred from homology"/>
<dbReference type="Pfam" id="PF00290">
    <property type="entry name" value="Trp_syntA"/>
    <property type="match status" value="1"/>
</dbReference>
<dbReference type="SUPFAM" id="SSF51366">
    <property type="entry name" value="Ribulose-phoshate binding barrel"/>
    <property type="match status" value="1"/>
</dbReference>
<name>A0AA92JQX9_RALSL</name>
<dbReference type="Gene3D" id="3.20.20.70">
    <property type="entry name" value="Aldolase class I"/>
    <property type="match status" value="1"/>
</dbReference>
<dbReference type="HAMAP" id="MF_00131">
    <property type="entry name" value="Trp_synth_alpha"/>
    <property type="match status" value="1"/>
</dbReference>
<comment type="catalytic activity">
    <reaction evidence="7 8">
        <text>(1S,2R)-1-C-(indol-3-yl)glycerol 3-phosphate + L-serine = D-glyceraldehyde 3-phosphate + L-tryptophan + H2O</text>
        <dbReference type="Rhea" id="RHEA:10532"/>
        <dbReference type="ChEBI" id="CHEBI:15377"/>
        <dbReference type="ChEBI" id="CHEBI:33384"/>
        <dbReference type="ChEBI" id="CHEBI:57912"/>
        <dbReference type="ChEBI" id="CHEBI:58866"/>
        <dbReference type="ChEBI" id="CHEBI:59776"/>
        <dbReference type="EC" id="4.2.1.20"/>
    </reaction>
</comment>
<dbReference type="CDD" id="cd04724">
    <property type="entry name" value="Tryptophan_synthase_alpha"/>
    <property type="match status" value="1"/>
</dbReference>
<evidence type="ECO:0000256" key="6">
    <source>
        <dbReference type="ARBA" id="ARBA00023239"/>
    </source>
</evidence>
<comment type="similarity">
    <text evidence="8 9">Belongs to the TrpA family.</text>
</comment>
<evidence type="ECO:0000256" key="3">
    <source>
        <dbReference type="ARBA" id="ARBA00022605"/>
    </source>
</evidence>
<evidence type="ECO:0000256" key="5">
    <source>
        <dbReference type="ARBA" id="ARBA00023141"/>
    </source>
</evidence>
<keyword evidence="5 8" id="KW-0057">Aromatic amino acid biosynthesis</keyword>
<comment type="subunit">
    <text evidence="2 8">Tetramer of two alpha and two beta chains.</text>
</comment>
<protein>
    <recommendedName>
        <fullName evidence="8">Tryptophan synthase alpha chain</fullName>
        <ecNumber evidence="8">4.2.1.20</ecNumber>
    </recommendedName>
</protein>
<evidence type="ECO:0000256" key="1">
    <source>
        <dbReference type="ARBA" id="ARBA00004733"/>
    </source>
</evidence>
<dbReference type="PROSITE" id="PS00167">
    <property type="entry name" value="TRP_SYNTHASE_ALPHA"/>
    <property type="match status" value="1"/>
</dbReference>
<dbReference type="InterPro" id="IPR018204">
    <property type="entry name" value="Trp_synthase_alpha_AS"/>
</dbReference>
<reference evidence="11" key="1">
    <citation type="submission" date="2020-04" db="EMBL/GenBank/DDBJ databases">
        <title>Ralstonia solanacearum UW576, UW763, UW773, and UW774.</title>
        <authorList>
            <person name="Steidl O."/>
            <person name="Truchon A."/>
            <person name="Allen C."/>
        </authorList>
    </citation>
    <scope>NUCLEOTIDE SEQUENCE [LARGE SCALE GENOMIC DNA]</scope>
    <source>
        <strain evidence="11">UW774</strain>
    </source>
</reference>